<protein>
    <submittedName>
        <fullName evidence="1">Uncharacterized protein</fullName>
    </submittedName>
</protein>
<proteinExistence type="predicted"/>
<dbReference type="eggNOG" id="ENOG502RCVJ">
    <property type="taxonomic scope" value="Eukaryota"/>
</dbReference>
<dbReference type="EMBL" id="DS550801">
    <property type="protein sequence ID" value="EDR22168.1"/>
    <property type="molecule type" value="Genomic_DNA"/>
</dbReference>
<gene>
    <name evidence="1" type="ORF">EDI_129210</name>
</gene>
<dbReference type="OMA" id="DSHQNIQ"/>
<dbReference type="RefSeq" id="XP_001741383.1">
    <property type="nucleotide sequence ID" value="XM_001741331.1"/>
</dbReference>
<accession>B0ETI3</accession>
<name>B0ETI3_ENTDS</name>
<dbReference type="Proteomes" id="UP000008076">
    <property type="component" value="Unassembled WGS sequence"/>
</dbReference>
<dbReference type="GeneID" id="5914115"/>
<dbReference type="VEuPathDB" id="AmoebaDB:EDI_129210"/>
<organism evidence="2">
    <name type="scientific">Entamoeba dispar (strain ATCC PRA-260 / SAW760)</name>
    <dbReference type="NCBI Taxonomy" id="370354"/>
    <lineage>
        <taxon>Eukaryota</taxon>
        <taxon>Amoebozoa</taxon>
        <taxon>Evosea</taxon>
        <taxon>Archamoebae</taxon>
        <taxon>Mastigamoebida</taxon>
        <taxon>Entamoebidae</taxon>
        <taxon>Entamoeba</taxon>
    </lineage>
</organism>
<reference evidence="2" key="1">
    <citation type="submission" date="2007-12" db="EMBL/GenBank/DDBJ databases">
        <title>Annotation of Entamoeba dispar SAW760.</title>
        <authorList>
            <person name="Lorenzi H."/>
            <person name="Inman J."/>
            <person name="Schobel S."/>
            <person name="Amedeo P."/>
            <person name="Caler E."/>
        </authorList>
    </citation>
    <scope>NUCLEOTIDE SEQUENCE [LARGE SCALE GENOMIC DNA]</scope>
    <source>
        <strain evidence="2">ATCC PRA-260 / SAW760</strain>
    </source>
</reference>
<sequence>MNNTIGSQLKIIEIIHLLQWPYWSSIKCLEMKNKIEKKNLLQFIEERDKVICLCIILLVINLLLFLEKKSDEINVDETHQSIIKDFLLELIKKDIIKEKEYFHFMNFLSYYEIAVLRLCNFDLFTREVDDDYQEIIDWLKENKITIIDSKDSHQNIQKDYIETNELQNTLSSLFLFDLNQYPMKIIILTTVYYLIQYRDTQQQVKKRIDKDIKENKYRWDDIEQLLQFVKCGKELMSKKNEIITQYVSSFKRIIKYVVFTASDEKCLNELIAHYSHQQFDILEFTIYQIEKNDKIYQFWKIKESYQMIDCSLILKTDVDSIIFLTKNNNKFLKEYCYLCNGFNYIHSVFVLSASSLPQELKDELQLSILNNFPTDDSFLNFTLQKDLHIYFKEINYSVSTSLIDTVCI</sequence>
<evidence type="ECO:0000313" key="2">
    <source>
        <dbReference type="Proteomes" id="UP000008076"/>
    </source>
</evidence>
<dbReference type="KEGG" id="edi:EDI_129210"/>
<dbReference type="AlphaFoldDB" id="B0ETI3"/>
<evidence type="ECO:0000313" key="1">
    <source>
        <dbReference type="EMBL" id="EDR22168.1"/>
    </source>
</evidence>
<keyword evidence="2" id="KW-1185">Reference proteome</keyword>
<dbReference type="OrthoDB" id="10292973at2759"/>